<evidence type="ECO:0000313" key="5">
    <source>
        <dbReference type="Proteomes" id="UP000186817"/>
    </source>
</evidence>
<proteinExistence type="predicted"/>
<evidence type="ECO:0000256" key="2">
    <source>
        <dbReference type="SAM" id="MobiDB-lite"/>
    </source>
</evidence>
<feature type="region of interest" description="Disordered" evidence="2">
    <location>
        <begin position="892"/>
        <end position="933"/>
    </location>
</feature>
<dbReference type="Proteomes" id="UP000186817">
    <property type="component" value="Unassembled WGS sequence"/>
</dbReference>
<feature type="region of interest" description="Disordered" evidence="2">
    <location>
        <begin position="2424"/>
        <end position="2445"/>
    </location>
</feature>
<feature type="compositionally biased region" description="Basic and acidic residues" evidence="2">
    <location>
        <begin position="892"/>
        <end position="906"/>
    </location>
</feature>
<evidence type="ECO:0000259" key="3">
    <source>
        <dbReference type="PROSITE" id="PS50263"/>
    </source>
</evidence>
<accession>A0A1Q9F6G5</accession>
<dbReference type="Gene3D" id="3.60.110.10">
    <property type="entry name" value="Carbon-nitrogen hydrolase"/>
    <property type="match status" value="2"/>
</dbReference>
<keyword evidence="1" id="KW-0378">Hydrolase</keyword>
<dbReference type="GO" id="GO:0016811">
    <property type="term" value="F:hydrolase activity, acting on carbon-nitrogen (but not peptide) bonds, in linear amides"/>
    <property type="evidence" value="ECO:0007669"/>
    <property type="project" value="UniProtKB-ARBA"/>
</dbReference>
<dbReference type="CDD" id="cd07197">
    <property type="entry name" value="nitrilase"/>
    <property type="match status" value="2"/>
</dbReference>
<name>A0A1Q9F6G5_SYMMI</name>
<comment type="caution">
    <text evidence="4">The sequence shown here is derived from an EMBL/GenBank/DDBJ whole genome shotgun (WGS) entry which is preliminary data.</text>
</comment>
<dbReference type="PANTHER" id="PTHR43674:SF2">
    <property type="entry name" value="BETA-UREIDOPROPIONASE"/>
    <property type="match status" value="1"/>
</dbReference>
<dbReference type="OrthoDB" id="10250282at2759"/>
<dbReference type="InterPro" id="IPR050345">
    <property type="entry name" value="Aliph_Amidase/BUP"/>
</dbReference>
<dbReference type="EMBL" id="LSRX01000005">
    <property type="protein sequence ID" value="OLQ15266.1"/>
    <property type="molecule type" value="Genomic_DNA"/>
</dbReference>
<dbReference type="PANTHER" id="PTHR43674">
    <property type="entry name" value="NITRILASE C965.09-RELATED"/>
    <property type="match status" value="1"/>
</dbReference>
<evidence type="ECO:0000313" key="4">
    <source>
        <dbReference type="EMBL" id="OLQ15266.1"/>
    </source>
</evidence>
<protein>
    <submittedName>
        <fullName evidence="4">Nitrilase</fullName>
    </submittedName>
</protein>
<reference evidence="4 5" key="1">
    <citation type="submission" date="2016-02" db="EMBL/GenBank/DDBJ databases">
        <title>Genome analysis of coral dinoflagellate symbionts highlights evolutionary adaptations to a symbiotic lifestyle.</title>
        <authorList>
            <person name="Aranda M."/>
            <person name="Li Y."/>
            <person name="Liew Y.J."/>
            <person name="Baumgarten S."/>
            <person name="Simakov O."/>
            <person name="Wilson M."/>
            <person name="Piel J."/>
            <person name="Ashoor H."/>
            <person name="Bougouffa S."/>
            <person name="Bajic V.B."/>
            <person name="Ryu T."/>
            <person name="Ravasi T."/>
            <person name="Bayer T."/>
            <person name="Micklem G."/>
            <person name="Kim H."/>
            <person name="Bhak J."/>
            <person name="Lajeunesse T.C."/>
            <person name="Voolstra C.R."/>
        </authorList>
    </citation>
    <scope>NUCLEOTIDE SEQUENCE [LARGE SCALE GENOMIC DNA]</scope>
    <source>
        <strain evidence="4 5">CCMP2467</strain>
    </source>
</reference>
<feature type="domain" description="CN hydrolase" evidence="3">
    <location>
        <begin position="4150"/>
        <end position="4395"/>
    </location>
</feature>
<evidence type="ECO:0000256" key="1">
    <source>
        <dbReference type="ARBA" id="ARBA00022801"/>
    </source>
</evidence>
<dbReference type="SUPFAM" id="SSF56317">
    <property type="entry name" value="Carbon-nitrogen hydrolase"/>
    <property type="match status" value="2"/>
</dbReference>
<sequence>MSRSCALTHLSHYQHNDASFSRQFGVETCINADLVFADAGVVDVITGAGLCQASGPRRCRVHFAGAFAAQERRISSSFSRRLALASSVLSVCFRHFTVVLQRSDFNVDALGDTDEAPFSRPPLTAGRLTFSLLQQPLRGAPIRQGKLWYLSSEDQVDSVHFSLHVNGFSFWHEGAEVAISLSPFVLVRNCKFQSGDDGGGRRIAHPGTGTATVHRQGRTPSRVQELVEELHPGADYEVVSRRPPELVFLLRCRPSLLPIGASPALSAPVASPAAGYTGAEGSEVHRSAITEEERREIARSIGAFFRRCLDGLSRGTSGRDRNPLQSRCYVVVADYKGQRFNPPLLFDQFSPVKELCKRPAFLCQLDRAMSGSSDESADAPDAPRPPGLSYVTVGRRTNFDYEVGFLTVGEPTARRSIAIILVTEFEDRVVVALPQKAWNKTVAKRVMQPGPFTKALQVEVTRAASLEARDQAGAGTMKIWVGLLNRAIAEQVVFDSESGPDIVFVNPQGEACLPYAEALARVANEHFAFWSPNEGSDDRIAALERSVRELASTVQSLVPKAPMESRPKAKPAAATSKLRDEPGSVPGTPVPRGAAKGFSGLDPAVVQAAVQSGISPGELQEVKRMLGHQGGRLHDFPQGGAGAGLSPRGSQAEAYEELDGELADATAAEPSGTPIETALITLTSIVKELAGKRKAEKEKTWDTVLEGLEGFPSVDGSSSSSSGSRSKAAALRALKSSLRLHPEQIYESVEAMMEEDLLNRRSSGGLSGSVASARSWLEHRSRLGPYANSIRLGWAIAGIWDCLREQKYQEARARAALAIAALDQQSLDTGSWLIAQEVMLEPPPPLSTFTARRVQQLDPLESFHSKLLDPRMADLLLHRVKEVEGYMEAKKKLGKARVSDPPRGGEEAPTSAADPKGRKGKEGKPDKSGKGRSGLLVACNARCPQVDFFTNSRLRGMRAAQPALARGWARVLDAVQAWNSYGAVDAGSMGRAAGKFEKVEEQIAALERTALQHGESEAASQRAPSSCVGKGEDIRDYYYNFEISPSRARQYILIGDYKPEEVSHFSSFEPRFWASSRVVVGLKTLAMGDVNAVSFGQAAHVGLVLASGAAGIGNLLTYRGRPPRDRLSLGVVIDDLLVLERTLRNECVATRGSGSRAVIAKIQAAYAQAPLPRHEGKGFLCESEVEVWGAQLNGDAGWVRPNWNRLVPLVHITLAALRLPLMSVSLLEILSGCWVASLSFRRRLLCLLFEVYRAQRGREREDLFRPSVELRAELFCLACLAPLVRTDLRALPATTFVATDASDDLGAGVCCEISEALAGELLRHSLTKGLWNRLLRPSDALLHAKGFLAPDEALPDGDCYRTSALWTQAGRFELLDAFLAEQGLDPLKLQGLSELESSFALRAEPEPGPRAKAEAGAEERGGIELARGGHEHLVLRGRSKQRGLSWTRLSEDFPKGACSLLASAIGLGVSRPDAAVSSVVRDEAARIGEAKNPGPAAKRKPRTGSLFDVELVEPTTAKLRLSVWEVFKGWLHEKLAASTVIKLFSCPPLLALVLRDYGEELYKTGFPLGYYRQLLAHSQRVYPLVKPHLGIAWEMVSRWEELQPVCHRTPMPEILLKGLLGLALQLGWFRWAAATAAIFYGIARPGEVLRALRKHLLTPEDLLDPAHGWIYLRICKPKSRRKAAKIQHIKLGEAAVLPFLQRVWGDLRPGERLYPGSPAVYRRRWDRLLNVLGIPEGHGLTPASLRGGGAIAAFHKGYNSTLSDIKIFKISLFAHSACYYFGVRSTDERWAEDERSRWVLDVSRAVRLVTQSLFPPYRISCDPQQGAKHTATRLMAGYVVHHDDVSTCSVVYCELHAHQGDLARVTMYENDLCQVRVAEIDIYESATCSEKIGINCSCFSVEDHQFSSRTLAERKLWLRAISNVRVKLQNRAPDPTKEELTSFRTAIKEHLSTIRAALEGPGVEEPVLSSGGGSLPTAPRQRLGQTMDPLLQRCHARRPPLCHGMSMHMGYSAEDLQRRVAAQAAESDAGRLLDLKGIQVEIDPLAHRAAPRKQSEAQVNRQGRLLNRVLDLLEGQGLDFDLVEARVAEVATLLPPRQFVLCVSGRANLVSQFSVASLLFGKQDWLVRPQSSLGRRRGTMSAEGDRSDSDASHVSRPFALNLVYHGGSTNFEYEVGTLSVGEEPNRKTVAAIFVSECEGKVVTALPHKAWDRKTSKRSINTPFSKAALCEVLAASSQDRAQPAEFSLKIWVGLLSSDVAASASFEGPGNGSDVRFLTPEAGPCLPFADALVQVSDAQFGFATAHSPADPYEARFAAIEASISKLTATFTRALGEPTAAAQPPKPPRAAKAKVKSAAPTGPVPGTPGRATEVPGLDPALYRAAVESGIKQGDLAELQGLLAQPKHRLADFPAGGGALASEGLASGLQSPAASSGGALDEPQACDEMTGASPVEAAVLSLTKIVKELAKSKKGPDQGSSLERALDRAEGFGAAADSSVSSSGGRSKAAAYRILREALTAEPVQLYTSIERLLEEDLLHRRLGSSLQARWAELCLHRVRELEAHLEAKRKLGGKNRQPHGDAGPGASFLARPRCDALLSAAARGWDRIAQSVSMWDSAEPVDASAMGRTASKVERIEGQLRALATVRPSTPRAMCEDFNLAKDIEVNRLSLPSSPPSFDPSPFLDDTMRSLYLSPSRHAWPIDEAGEVPPRVQCRIGTKQEKLEFLSALDQSGRLELFPADQFDARTACGLFALPKGLDTDRLIVDARPSNLCVPTDVRWLATMASASSLLGIELDQDQRLFLSGEDIKDFYHQFRITVDRAAYYRIAGFFRPSDLSHLRSFKPSLLTSKRVVAALRCMAMGDCNAVSVGQSSHLGLILAAELVGWHQLLTMRGPVPRSPCMLGLVIDDAIVIEKALRCQTGDTASLSSQRLISGLHSAYLASKLPRHEKKSFFAAEDASFWGSDVLGELGRVRPAWARLIPLVSLTVSALNLPLFTVSLLEVLAGSWISVLAFRRRTLCLLEHIYLLQRGHCRTECVRATPELKAELFRLCVLAPLLHTDLRAQTSGLLLASDASDSLGAFVTTRVTKVFSRELQRHTPARGLWNKLLSPVNALLRQKGYLDPNLELPGEVFRTHPLWTTLVRSLPFKLRAVFRRRKRDHINIKEMDSYIAAEESLAPFDWESARTLALVDSQVILGALLKGRSSSPAINSRLRASLPGLLFFNLFPNYTYIDSEDNPSDDPTRGRRVRQPQLAEPSWLVEAELGRFAQLDRFLWDYGLDPLQTQGLVDLQRAFSERRGTPGVEEDVPSVGDLPTLVSSEPLECLDFGTLSSAAAAFLQGCPRRQFLWPSGLQPSLRTRFLSPGYLCLYAGSRTVAKETVKAGFTWAITFDWLHGANQDLLCPKLQAALLAAISAGAFAAVGLSPSCPTFSTAVTPPVRSAEWPAGVPDLSPHNSARVACDNAHASFVGRVVKLLVEFRVPFWVEGPERSWLWKQPDLLALVTGSSDLGFWTFDHCSFGRPWQKRTRVLTSTELRCKTDLCTGGHEHKSLRGRVSKGSLSWTKLAETPPSQVAVALAMALAAAASDCRSVSSCVRDTSKRIGEASHPGPPQLKQPRTGSLFDVELVTKATAATRTRVWDAFVQWLRERISESAVMALFTCPPLLALVLRDYADELYRPHMKPAWEMVTRWQEIQPALYELGERFVRSNTEPQYQTFYGGKRGSLQERVHFMIKNVGNGKDSVNTTSEPDQNTLNVQIEKLQAWNFSQYAKCAVRQRPLSMRELPFPEEEYVVLAERALKIWYAAILAQPTKNYSHNEELDLVWHCHILDTRNYADFQQQLGIEIGHRPLPHGDEETNDLAESVLQSVSFLPDAKRLKAPLHTALFREASAIWIALGVEGEAERWQLCLALCGTCVPCCLVGGCLAILSALLDVELTPQAFACDMMPEDADDGKVPFNTPIKGVTQTNCHTRHLDEQAMAQAGQAESFADPGLLLGRWARSSSCTDDFRDFLRSLGVADECATREALEQQILIFTSASKDHLRLVQQHSWRDGLQVEYMMVLNGEFQKRPLQVPCIGGTAADDAEWRHFWTSEGFCTEQMTSVQGEGLLLRVRSSFVTANELRMDYLLCQMPAGEVRKQTSRFFERSPFLTTWKAAACQFFSGTDVEFNLKTCILWMERAKAAGARLVVMPENSNRDRTYFKDGKPSRDLCWELSETLDGSFVRGICRACRDIGIWASLGVDLRGRQKPTVHIGILLIAPTGKIVGCVKKHVLWDYEYTLFEPGSEPYQVFDTELGRLGVLCCADGIVPEAARVLCLKGAQVLLNSLNSRGPDEMRLHIPLRAMENAVWHVASNTVGNPNTTGLLWPWTGGSEVCDPSGVRVVASEEHDDMVVAEVLPWQSELKETSWVQDLWACRRPELYELMCQPLDSVPAAVMYGPAPEASDLPFEGPACLKVAMMQLSAMHTRQCTEWMTQRQISYAARRGAVLGVLPALWCFRREEVQKDPAEAAVYSHQVLKKLQGWCKDSNFNLCCSLVEEEAGSRFHTAYLVGADGSVLLKYRKTHLNRVESSWACQGDCIVVESLPGLGRVALLIADEVWNPELSRCIALQAAEVVLHPADWDRVEAAEMAATERATENRFHLVSVNRLDSPGRVGSQTTLAGEYIGGEPIPLMRYGQGIWCRFGVEELIVVDLLRRQPHCKMMGDHLDVLRKRWPQLCKVCREPQRRLPCWREITDARPGHFPDELRHSLHDRGLDKSSTLRCRFADDFADS</sequence>
<keyword evidence="5" id="KW-1185">Reference proteome</keyword>
<dbReference type="InterPro" id="IPR003010">
    <property type="entry name" value="C-N_Hydrolase"/>
</dbReference>
<feature type="region of interest" description="Disordered" evidence="2">
    <location>
        <begin position="197"/>
        <end position="216"/>
    </location>
</feature>
<dbReference type="PROSITE" id="PS50263">
    <property type="entry name" value="CN_HYDROLASE"/>
    <property type="match status" value="1"/>
</dbReference>
<feature type="compositionally biased region" description="Basic and acidic residues" evidence="2">
    <location>
        <begin position="915"/>
        <end position="929"/>
    </location>
</feature>
<dbReference type="InterPro" id="IPR036526">
    <property type="entry name" value="C-N_Hydrolase_sf"/>
</dbReference>
<feature type="region of interest" description="Disordered" evidence="2">
    <location>
        <begin position="630"/>
        <end position="655"/>
    </location>
</feature>
<organism evidence="4 5">
    <name type="scientific">Symbiodinium microadriaticum</name>
    <name type="common">Dinoflagellate</name>
    <name type="synonym">Zooxanthella microadriatica</name>
    <dbReference type="NCBI Taxonomy" id="2951"/>
    <lineage>
        <taxon>Eukaryota</taxon>
        <taxon>Sar</taxon>
        <taxon>Alveolata</taxon>
        <taxon>Dinophyceae</taxon>
        <taxon>Suessiales</taxon>
        <taxon>Symbiodiniaceae</taxon>
        <taxon>Symbiodinium</taxon>
    </lineage>
</organism>
<feature type="region of interest" description="Disordered" evidence="2">
    <location>
        <begin position="557"/>
        <end position="594"/>
    </location>
</feature>
<gene>
    <name evidence="4" type="ORF">AK812_SmicGene494</name>
</gene>
<feature type="region of interest" description="Disordered" evidence="2">
    <location>
        <begin position="2335"/>
        <end position="2371"/>
    </location>
</feature>
<dbReference type="Pfam" id="PF00795">
    <property type="entry name" value="CN_hydrolase"/>
    <property type="match status" value="2"/>
</dbReference>